<proteinExistence type="predicted"/>
<feature type="region of interest" description="Disordered" evidence="1">
    <location>
        <begin position="458"/>
        <end position="503"/>
    </location>
</feature>
<dbReference type="Proteomes" id="UP001451303">
    <property type="component" value="Unassembled WGS sequence"/>
</dbReference>
<feature type="compositionally biased region" description="Acidic residues" evidence="1">
    <location>
        <begin position="266"/>
        <end position="302"/>
    </location>
</feature>
<feature type="compositionally biased region" description="Polar residues" evidence="1">
    <location>
        <begin position="331"/>
        <end position="356"/>
    </location>
</feature>
<protein>
    <submittedName>
        <fullName evidence="2">Uncharacterized protein</fullName>
    </submittedName>
</protein>
<accession>A0ABR3D0Q5</accession>
<keyword evidence="3" id="KW-1185">Reference proteome</keyword>
<feature type="compositionally biased region" description="Basic residues" evidence="1">
    <location>
        <begin position="237"/>
        <end position="247"/>
    </location>
</feature>
<feature type="compositionally biased region" description="Gly residues" evidence="1">
    <location>
        <begin position="461"/>
        <end position="471"/>
    </location>
</feature>
<organism evidence="2 3">
    <name type="scientific">Neurospora intermedia</name>
    <dbReference type="NCBI Taxonomy" id="5142"/>
    <lineage>
        <taxon>Eukaryota</taxon>
        <taxon>Fungi</taxon>
        <taxon>Dikarya</taxon>
        <taxon>Ascomycota</taxon>
        <taxon>Pezizomycotina</taxon>
        <taxon>Sordariomycetes</taxon>
        <taxon>Sordariomycetidae</taxon>
        <taxon>Sordariales</taxon>
        <taxon>Sordariaceae</taxon>
        <taxon>Neurospora</taxon>
    </lineage>
</organism>
<feature type="compositionally biased region" description="Polar residues" evidence="1">
    <location>
        <begin position="253"/>
        <end position="263"/>
    </location>
</feature>
<name>A0ABR3D0Q5_NEUIN</name>
<evidence type="ECO:0000313" key="2">
    <source>
        <dbReference type="EMBL" id="KAL0466280.1"/>
    </source>
</evidence>
<feature type="region of interest" description="Disordered" evidence="1">
    <location>
        <begin position="236"/>
        <end position="379"/>
    </location>
</feature>
<evidence type="ECO:0000256" key="1">
    <source>
        <dbReference type="SAM" id="MobiDB-lite"/>
    </source>
</evidence>
<feature type="region of interest" description="Disordered" evidence="1">
    <location>
        <begin position="401"/>
        <end position="443"/>
    </location>
</feature>
<feature type="compositionally biased region" description="Basic and acidic residues" evidence="1">
    <location>
        <begin position="321"/>
        <end position="330"/>
    </location>
</feature>
<comment type="caution">
    <text evidence="2">The sequence shown here is derived from an EMBL/GenBank/DDBJ whole genome shotgun (WGS) entry which is preliminary data.</text>
</comment>
<feature type="compositionally biased region" description="Basic residues" evidence="1">
    <location>
        <begin position="488"/>
        <end position="503"/>
    </location>
</feature>
<dbReference type="EMBL" id="JAVLET010000013">
    <property type="protein sequence ID" value="KAL0466280.1"/>
    <property type="molecule type" value="Genomic_DNA"/>
</dbReference>
<reference evidence="2 3" key="1">
    <citation type="submission" date="2023-09" db="EMBL/GenBank/DDBJ databases">
        <title>Multi-omics analysis of a traditional fermented food reveals byproduct-associated fungal strains for waste-to-food upcycling.</title>
        <authorList>
            <consortium name="Lawrence Berkeley National Laboratory"/>
            <person name="Rekdal V.M."/>
            <person name="Villalobos-Escobedo J.M."/>
            <person name="Rodriguez-Valeron N."/>
            <person name="Garcia M.O."/>
            <person name="Vasquez D.P."/>
            <person name="Damayanti I."/>
            <person name="Sorensen P.M."/>
            <person name="Baidoo E.E."/>
            <person name="De Carvalho A.C."/>
            <person name="Riley R."/>
            <person name="Lipzen A."/>
            <person name="He G."/>
            <person name="Yan M."/>
            <person name="Haridas S."/>
            <person name="Daum C."/>
            <person name="Yoshinaga Y."/>
            <person name="Ng V."/>
            <person name="Grigoriev I.V."/>
            <person name="Munk R."/>
            <person name="Nuraida L."/>
            <person name="Wijaya C.H."/>
            <person name="Morales P.-C."/>
            <person name="Keasling J.D."/>
        </authorList>
    </citation>
    <scope>NUCLEOTIDE SEQUENCE [LARGE SCALE GENOMIC DNA]</scope>
    <source>
        <strain evidence="2 3">FGSC 2613</strain>
    </source>
</reference>
<evidence type="ECO:0000313" key="3">
    <source>
        <dbReference type="Proteomes" id="UP001451303"/>
    </source>
</evidence>
<gene>
    <name evidence="2" type="ORF">QR685DRAFT_609288</name>
</gene>
<sequence>MDDGYDALFFRQMNSNNPPSPKRYVLGLQDYWRKVVEGLATRVNNTHNMDGLPMTDEDRLRHVDEMVAAFRNMEGIVDGRVNNPHIEFVESLDEERAQMKAWEYLVEAEVAQGNYRNTTSNVIRADFKDFTTRWKMIVASMRICKAAVYNAFQPSITERFVNNPATELNTKLSNLYTNAAKAVRQKIATEVEKHGSASFNKTTRELKDSQGEVLAVFPKPVKRKLADVLGPELASHAKVKRARRPRQARTQASITNNAGNLVSDNNVEDADEELVDDEDESDNDDVDNGGDEADNSEFDDDNSGVVDHDYGYGDYDSEVAENDRDGDDHNYGNQSNAGSANGHQQIDTSFSSSFPSQRLDLNHQLGSESGGHAGAGSSFQNYQQHQDYYPAMNYQNSMANHQADSPAQCDFAEDFSPHHHGNQVGGPAGVGSSSQSHHHGYRGYPAQFPVASLVYNQESGGHQGYVGGGFEGPLSNALGGGQQPNPTPRRRNGARHGSANKKS</sequence>